<accession>A0ABD4Z8D6</accession>
<reference evidence="2 3" key="1">
    <citation type="submission" date="2023-05" db="EMBL/GenBank/DDBJ databases">
        <title>A new hyperthermophilic archaea 'Ignisphaera cupida' sp. nov. and description of the family 'Ignisphaeraceae' fam. nov.</title>
        <authorList>
            <person name="Podosokorskaya O.A."/>
            <person name="Elcheninov A.G."/>
            <person name="Klukina A."/>
            <person name="Merkel A.Y."/>
        </authorList>
    </citation>
    <scope>NUCLEOTIDE SEQUENCE [LARGE SCALE GENOMIC DNA]</scope>
    <source>
        <strain evidence="2 3">4213-co</strain>
    </source>
</reference>
<proteinExistence type="predicted"/>
<gene>
    <name evidence="2" type="ORF">QPL79_06370</name>
</gene>
<sequence length="83" mass="9403">MKLSYRLKDVIAYLTTVLSPVITLIKIDFIKSNVAFILNFLYSDPMLKALTYLLLISIINSFLILGLGIVALIKKLNKPFSRL</sequence>
<feature type="transmembrane region" description="Helical" evidence="1">
    <location>
        <begin position="12"/>
        <end position="30"/>
    </location>
</feature>
<dbReference type="RefSeq" id="WP_285273968.1">
    <property type="nucleotide sequence ID" value="NZ_JASNVW010000003.1"/>
</dbReference>
<keyword evidence="1" id="KW-0472">Membrane</keyword>
<dbReference type="AlphaFoldDB" id="A0ABD4Z8D6"/>
<keyword evidence="1" id="KW-0812">Transmembrane</keyword>
<organism evidence="2 3">
    <name type="scientific">Ignisphaera cupida</name>
    <dbReference type="NCBI Taxonomy" id="3050454"/>
    <lineage>
        <taxon>Archaea</taxon>
        <taxon>Thermoproteota</taxon>
        <taxon>Thermoprotei</taxon>
        <taxon>Desulfurococcales</taxon>
        <taxon>Desulfurococcaceae</taxon>
        <taxon>Ignisphaera</taxon>
    </lineage>
</organism>
<keyword evidence="1" id="KW-1133">Transmembrane helix</keyword>
<protein>
    <submittedName>
        <fullName evidence="2">Uncharacterized protein</fullName>
    </submittedName>
</protein>
<comment type="caution">
    <text evidence="2">The sequence shown here is derived from an EMBL/GenBank/DDBJ whole genome shotgun (WGS) entry which is preliminary data.</text>
</comment>
<feature type="transmembrane region" description="Helical" evidence="1">
    <location>
        <begin position="50"/>
        <end position="73"/>
    </location>
</feature>
<evidence type="ECO:0000256" key="1">
    <source>
        <dbReference type="SAM" id="Phobius"/>
    </source>
</evidence>
<dbReference type="Proteomes" id="UP001529235">
    <property type="component" value="Unassembled WGS sequence"/>
</dbReference>
<name>A0ABD4Z8D6_9CREN</name>
<keyword evidence="3" id="KW-1185">Reference proteome</keyword>
<dbReference type="EMBL" id="JASNVW010000003">
    <property type="protein sequence ID" value="MDK6028984.1"/>
    <property type="molecule type" value="Genomic_DNA"/>
</dbReference>
<evidence type="ECO:0000313" key="2">
    <source>
        <dbReference type="EMBL" id="MDK6028984.1"/>
    </source>
</evidence>
<evidence type="ECO:0000313" key="3">
    <source>
        <dbReference type="Proteomes" id="UP001529235"/>
    </source>
</evidence>